<dbReference type="Proteomes" id="UP000494245">
    <property type="component" value="Unassembled WGS sequence"/>
</dbReference>
<keyword evidence="2" id="KW-1185">Reference proteome</keyword>
<evidence type="ECO:0008006" key="3">
    <source>
        <dbReference type="Google" id="ProtNLM"/>
    </source>
</evidence>
<reference evidence="1 2" key="2">
    <citation type="submission" date="2020-05" db="EMBL/GenBank/DDBJ databases">
        <title>Draft genome sequence of Desulfovibrio sp. strainFSS-1.</title>
        <authorList>
            <person name="Shimoshige H."/>
            <person name="Kobayashi H."/>
            <person name="Maekawa T."/>
        </authorList>
    </citation>
    <scope>NUCLEOTIDE SEQUENCE [LARGE SCALE GENOMIC DNA]</scope>
    <source>
        <strain evidence="1 2">SIID29052-01</strain>
    </source>
</reference>
<comment type="caution">
    <text evidence="1">The sequence shown here is derived from an EMBL/GenBank/DDBJ whole genome shotgun (WGS) entry which is preliminary data.</text>
</comment>
<organism evidence="1 2">
    <name type="scientific">Fundidesulfovibrio magnetotacticus</name>
    <dbReference type="NCBI Taxonomy" id="2730080"/>
    <lineage>
        <taxon>Bacteria</taxon>
        <taxon>Pseudomonadati</taxon>
        <taxon>Thermodesulfobacteriota</taxon>
        <taxon>Desulfovibrionia</taxon>
        <taxon>Desulfovibrionales</taxon>
        <taxon>Desulfovibrionaceae</taxon>
        <taxon>Fundidesulfovibrio</taxon>
    </lineage>
</organism>
<accession>A0A6V8LVI9</accession>
<name>A0A6V8LVI9_9BACT</name>
<reference evidence="1 2" key="1">
    <citation type="submission" date="2020-04" db="EMBL/GenBank/DDBJ databases">
        <authorList>
            <consortium name="Desulfovibrio sp. FSS-1 genome sequencing consortium"/>
            <person name="Shimoshige H."/>
            <person name="Kobayashi H."/>
            <person name="Maekawa T."/>
        </authorList>
    </citation>
    <scope>NUCLEOTIDE SEQUENCE [LARGE SCALE GENOMIC DNA]</scope>
    <source>
        <strain evidence="1 2">SIID29052-01</strain>
    </source>
</reference>
<dbReference type="RefSeq" id="WP_173086906.1">
    <property type="nucleotide sequence ID" value="NZ_BLTE01000022.1"/>
</dbReference>
<proteinExistence type="predicted"/>
<dbReference type="AlphaFoldDB" id="A0A6V8LVI9"/>
<dbReference type="EMBL" id="BLTE01000022">
    <property type="protein sequence ID" value="GFK95764.1"/>
    <property type="molecule type" value="Genomic_DNA"/>
</dbReference>
<dbReference type="Pfam" id="PF13665">
    <property type="entry name" value="Tox-PAAR-like"/>
    <property type="match status" value="1"/>
</dbReference>
<evidence type="ECO:0000313" key="1">
    <source>
        <dbReference type="EMBL" id="GFK95764.1"/>
    </source>
</evidence>
<gene>
    <name evidence="1" type="ORF">NNJEOMEG_03632</name>
</gene>
<sequence length="133" mass="13890">MFALTLGAGVDMAFPDVCLTPVVVPVPVPYPNIAETITTQPAADNITIDCMPVINQMSMGLVSEGDEPGVLLGVVSHLESGQADYTLGCITIFMDAAPCQRLTSLTRQNCLVELPNAVGMTIAPSQVTVLTLG</sequence>
<protein>
    <recommendedName>
        <fullName evidence="3">Tox-PAAR-like domain-containing protein</fullName>
    </recommendedName>
</protein>
<evidence type="ECO:0000313" key="2">
    <source>
        <dbReference type="Proteomes" id="UP000494245"/>
    </source>
</evidence>